<comment type="catalytic activity">
    <reaction evidence="7 8">
        <text>cytidine(34) in tRNA(Ile2) + L-lysine + ATP = lysidine(34) in tRNA(Ile2) + AMP + diphosphate + H(+)</text>
        <dbReference type="Rhea" id="RHEA:43744"/>
        <dbReference type="Rhea" id="RHEA-COMP:10625"/>
        <dbReference type="Rhea" id="RHEA-COMP:10670"/>
        <dbReference type="ChEBI" id="CHEBI:15378"/>
        <dbReference type="ChEBI" id="CHEBI:30616"/>
        <dbReference type="ChEBI" id="CHEBI:32551"/>
        <dbReference type="ChEBI" id="CHEBI:33019"/>
        <dbReference type="ChEBI" id="CHEBI:82748"/>
        <dbReference type="ChEBI" id="CHEBI:83665"/>
        <dbReference type="ChEBI" id="CHEBI:456215"/>
        <dbReference type="EC" id="6.3.4.19"/>
    </reaction>
</comment>
<dbReference type="Pfam" id="PF01171">
    <property type="entry name" value="ATP_bind_3"/>
    <property type="match status" value="1"/>
</dbReference>
<accession>L0F1D3</accession>
<evidence type="ECO:0000259" key="9">
    <source>
        <dbReference type="SMART" id="SM00977"/>
    </source>
</evidence>
<dbReference type="InterPro" id="IPR012795">
    <property type="entry name" value="tRNA_Ile_lys_synt_N"/>
</dbReference>
<evidence type="ECO:0000256" key="7">
    <source>
        <dbReference type="ARBA" id="ARBA00048539"/>
    </source>
</evidence>
<dbReference type="PANTHER" id="PTHR43033">
    <property type="entry name" value="TRNA(ILE)-LYSIDINE SYNTHASE-RELATED"/>
    <property type="match status" value="1"/>
</dbReference>
<dbReference type="InterPro" id="IPR012094">
    <property type="entry name" value="tRNA_Ile_lys_synt"/>
</dbReference>
<dbReference type="AlphaFoldDB" id="L0F1D3"/>
<dbReference type="SUPFAM" id="SSF52402">
    <property type="entry name" value="Adenine nucleotide alpha hydrolases-like"/>
    <property type="match status" value="1"/>
</dbReference>
<sequence length="478" mass="54669">MYEKLKQHVLHKQIPPGSRILVAVSGGPDSMALAHILWRFMKENQHQEISLVLTHVHHGVRKESDEEEKMVTRMARDWKIPCLIHRFDSKGYAKSVGKSFQTAAREWRYARWEEDLQQENCSLLATAHHLGDQAETVLYRLLRGSGSAGLAGIYPQKGKLIRPLLGVAKEEILQYCRSENLPYAIDCSNADPIYTRNKIRLELLPELQREYNPQIMVTLGRMAELLRWDEEYLEEKTEEAWQEVALESTEQRVVLHVKAFELPKAILSRLIRKAVSRVSGEPRGIGYSYVDRIIASLGQVGWSQDLPGLKIVVNYQGVCFLSVGLGQDIGISKNELDLSPLPQEVHWGEWLYWQDAQGQMWQAGLFNLESQGDWLEFKNKSVDQVFFDLYTLKNHYAELQWRRRQEGDCLWIAGVGHKSLKKVFQDAKISASHRQAIPLLALDDEILWIPGVKGGERFRGQQEGAVGLLMKCLEDSCG</sequence>
<dbReference type="HOGENOM" id="CLU_018869_0_1_9"/>
<evidence type="ECO:0000256" key="3">
    <source>
        <dbReference type="ARBA" id="ARBA00022598"/>
    </source>
</evidence>
<dbReference type="NCBIfam" id="TIGR02432">
    <property type="entry name" value="lysidine_TilS_N"/>
    <property type="match status" value="1"/>
</dbReference>
<evidence type="ECO:0000256" key="6">
    <source>
        <dbReference type="ARBA" id="ARBA00022840"/>
    </source>
</evidence>
<evidence type="ECO:0000256" key="2">
    <source>
        <dbReference type="ARBA" id="ARBA00022490"/>
    </source>
</evidence>
<dbReference type="NCBIfam" id="TIGR02433">
    <property type="entry name" value="lysidine_TilS_C"/>
    <property type="match status" value="1"/>
</dbReference>
<dbReference type="OrthoDB" id="9807403at2"/>
<dbReference type="HAMAP" id="MF_01161">
    <property type="entry name" value="tRNA_Ile_lys_synt"/>
    <property type="match status" value="1"/>
</dbReference>
<dbReference type="PANTHER" id="PTHR43033:SF1">
    <property type="entry name" value="TRNA(ILE)-LYSIDINE SYNTHASE-RELATED"/>
    <property type="match status" value="1"/>
</dbReference>
<dbReference type="STRING" id="871963.Desdi_0076"/>
<feature type="binding site" evidence="8">
    <location>
        <begin position="25"/>
        <end position="30"/>
    </location>
    <ligand>
        <name>ATP</name>
        <dbReference type="ChEBI" id="CHEBI:30616"/>
    </ligand>
</feature>
<feature type="domain" description="Lysidine-tRNA(Ile) synthetase C-terminal" evidence="9">
    <location>
        <begin position="399"/>
        <end position="471"/>
    </location>
</feature>
<dbReference type="SMART" id="SM00977">
    <property type="entry name" value="TilS_C"/>
    <property type="match status" value="1"/>
</dbReference>
<dbReference type="RefSeq" id="WP_015260656.1">
    <property type="nucleotide sequence ID" value="NC_019903.1"/>
</dbReference>
<comment type="similarity">
    <text evidence="8">Belongs to the tRNA(Ile)-lysidine synthase family.</text>
</comment>
<evidence type="ECO:0000256" key="8">
    <source>
        <dbReference type="HAMAP-Rule" id="MF_01161"/>
    </source>
</evidence>
<keyword evidence="11" id="KW-1185">Reference proteome</keyword>
<comment type="domain">
    <text evidence="8">The N-terminal region contains the highly conserved SGGXDS motif, predicted to be a P-loop motif involved in ATP binding.</text>
</comment>
<evidence type="ECO:0000256" key="1">
    <source>
        <dbReference type="ARBA" id="ARBA00004496"/>
    </source>
</evidence>
<evidence type="ECO:0000256" key="4">
    <source>
        <dbReference type="ARBA" id="ARBA00022694"/>
    </source>
</evidence>
<dbReference type="KEGG" id="ddl:Desdi_0076"/>
<keyword evidence="4 8" id="KW-0819">tRNA processing</keyword>
<dbReference type="GO" id="GO:0005524">
    <property type="term" value="F:ATP binding"/>
    <property type="evidence" value="ECO:0007669"/>
    <property type="project" value="UniProtKB-UniRule"/>
</dbReference>
<comment type="subcellular location">
    <subcellularLocation>
        <location evidence="1 8">Cytoplasm</location>
    </subcellularLocation>
</comment>
<dbReference type="GO" id="GO:0006400">
    <property type="term" value="P:tRNA modification"/>
    <property type="evidence" value="ECO:0007669"/>
    <property type="project" value="UniProtKB-UniRule"/>
</dbReference>
<dbReference type="GO" id="GO:0005737">
    <property type="term" value="C:cytoplasm"/>
    <property type="evidence" value="ECO:0007669"/>
    <property type="project" value="UniProtKB-SubCell"/>
</dbReference>
<dbReference type="EC" id="6.3.4.19" evidence="8"/>
<dbReference type="GO" id="GO:0032267">
    <property type="term" value="F:tRNA(Ile)-lysidine synthase activity"/>
    <property type="evidence" value="ECO:0007669"/>
    <property type="project" value="UniProtKB-EC"/>
</dbReference>
<keyword evidence="3 8" id="KW-0436">Ligase</keyword>
<dbReference type="InterPro" id="IPR014729">
    <property type="entry name" value="Rossmann-like_a/b/a_fold"/>
</dbReference>
<gene>
    <name evidence="8" type="primary">tilS</name>
    <name evidence="10" type="ordered locus">Desdi_0076</name>
</gene>
<evidence type="ECO:0000313" key="10">
    <source>
        <dbReference type="EMBL" id="AGA67649.1"/>
    </source>
</evidence>
<name>L0F1D3_DESDL</name>
<dbReference type="InterPro" id="IPR012796">
    <property type="entry name" value="Lysidine-tRNA-synth_C"/>
</dbReference>
<dbReference type="SUPFAM" id="SSF82829">
    <property type="entry name" value="MesJ substrate recognition domain-like"/>
    <property type="match status" value="1"/>
</dbReference>
<evidence type="ECO:0000313" key="11">
    <source>
        <dbReference type="Proteomes" id="UP000010797"/>
    </source>
</evidence>
<protein>
    <recommendedName>
        <fullName evidence="8">tRNA(Ile)-lysidine synthase</fullName>
        <ecNumber evidence="8">6.3.4.19</ecNumber>
    </recommendedName>
    <alternativeName>
        <fullName evidence="8">tRNA(Ile)-2-lysyl-cytidine synthase</fullName>
    </alternativeName>
    <alternativeName>
        <fullName evidence="8">tRNA(Ile)-lysidine synthetase</fullName>
    </alternativeName>
</protein>
<reference evidence="11" key="1">
    <citation type="submission" date="2012-02" db="EMBL/GenBank/DDBJ databases">
        <title>Complete sequence of Desulfitobacterium dichloroeliminans LMG P-21439.</title>
        <authorList>
            <person name="Lucas S."/>
            <person name="Han J."/>
            <person name="Lapidus A."/>
            <person name="Cheng J.-F."/>
            <person name="Goodwin L."/>
            <person name="Pitluck S."/>
            <person name="Peters L."/>
            <person name="Ovchinnikova G."/>
            <person name="Teshima H."/>
            <person name="Detter J.C."/>
            <person name="Han C."/>
            <person name="Tapia R."/>
            <person name="Land M."/>
            <person name="Hauser L."/>
            <person name="Kyrpides N."/>
            <person name="Ivanova N."/>
            <person name="Pagani I."/>
            <person name="Kruse T."/>
            <person name="de Vos W.M."/>
            <person name="Boon N."/>
            <person name="Smidt H."/>
            <person name="Woyke T."/>
        </authorList>
    </citation>
    <scope>NUCLEOTIDE SEQUENCE [LARGE SCALE GENOMIC DNA]</scope>
    <source>
        <strain evidence="11">LMG P-21439 / DCA1</strain>
    </source>
</reference>
<proteinExistence type="inferred from homology"/>
<dbReference type="Gene3D" id="3.40.50.620">
    <property type="entry name" value="HUPs"/>
    <property type="match status" value="1"/>
</dbReference>
<dbReference type="eggNOG" id="COG0037">
    <property type="taxonomic scope" value="Bacteria"/>
</dbReference>
<dbReference type="InterPro" id="IPR011063">
    <property type="entry name" value="TilS/TtcA_N"/>
</dbReference>
<dbReference type="EMBL" id="CP003344">
    <property type="protein sequence ID" value="AGA67649.1"/>
    <property type="molecule type" value="Genomic_DNA"/>
</dbReference>
<dbReference type="Gene3D" id="1.20.59.20">
    <property type="match status" value="1"/>
</dbReference>
<dbReference type="CDD" id="cd01992">
    <property type="entry name" value="TilS_N"/>
    <property type="match status" value="1"/>
</dbReference>
<evidence type="ECO:0000256" key="5">
    <source>
        <dbReference type="ARBA" id="ARBA00022741"/>
    </source>
</evidence>
<dbReference type="SUPFAM" id="SSF56037">
    <property type="entry name" value="PheT/TilS domain"/>
    <property type="match status" value="1"/>
</dbReference>
<keyword evidence="5 8" id="KW-0547">Nucleotide-binding</keyword>
<dbReference type="Proteomes" id="UP000010797">
    <property type="component" value="Chromosome"/>
</dbReference>
<organism evidence="10 11">
    <name type="scientific">Desulfitobacterium dichloroeliminans (strain LMG P-21439 / DCA1)</name>
    <dbReference type="NCBI Taxonomy" id="871963"/>
    <lineage>
        <taxon>Bacteria</taxon>
        <taxon>Bacillati</taxon>
        <taxon>Bacillota</taxon>
        <taxon>Clostridia</taxon>
        <taxon>Eubacteriales</taxon>
        <taxon>Desulfitobacteriaceae</taxon>
        <taxon>Desulfitobacterium</taxon>
    </lineage>
</organism>
<keyword evidence="2 8" id="KW-0963">Cytoplasm</keyword>
<comment type="function">
    <text evidence="8">Ligates lysine onto the cytidine present at position 34 of the AUA codon-specific tRNA(Ile) that contains the anticodon CAU, in an ATP-dependent manner. Cytidine is converted to lysidine, thus changing the amino acid specificity of the tRNA from methionine to isoleucine.</text>
</comment>
<keyword evidence="6 8" id="KW-0067">ATP-binding</keyword>
<dbReference type="Pfam" id="PF11734">
    <property type="entry name" value="TilS_C"/>
    <property type="match status" value="1"/>
</dbReference>